<organism evidence="2 3">
    <name type="scientific">Ktedonosporobacter rubrisoli</name>
    <dbReference type="NCBI Taxonomy" id="2509675"/>
    <lineage>
        <taxon>Bacteria</taxon>
        <taxon>Bacillati</taxon>
        <taxon>Chloroflexota</taxon>
        <taxon>Ktedonobacteria</taxon>
        <taxon>Ktedonobacterales</taxon>
        <taxon>Ktedonosporobacteraceae</taxon>
        <taxon>Ktedonosporobacter</taxon>
    </lineage>
</organism>
<gene>
    <name evidence="2" type="ORF">EPA93_05900</name>
</gene>
<name>A0A4V0YYA7_KTERU</name>
<evidence type="ECO:0000313" key="3">
    <source>
        <dbReference type="Proteomes" id="UP000290365"/>
    </source>
</evidence>
<dbReference type="PANTHER" id="PTHR33164">
    <property type="entry name" value="TRANSCRIPTIONAL REGULATOR, MARR FAMILY"/>
    <property type="match status" value="1"/>
</dbReference>
<dbReference type="KEGG" id="kbs:EPA93_05900"/>
<dbReference type="EMBL" id="CP035758">
    <property type="protein sequence ID" value="QBD75561.1"/>
    <property type="molecule type" value="Genomic_DNA"/>
</dbReference>
<dbReference type="InterPro" id="IPR036388">
    <property type="entry name" value="WH-like_DNA-bd_sf"/>
</dbReference>
<protein>
    <submittedName>
        <fullName evidence="2">MarR family transcriptional regulator</fullName>
    </submittedName>
</protein>
<dbReference type="SMART" id="SM00347">
    <property type="entry name" value="HTH_MARR"/>
    <property type="match status" value="1"/>
</dbReference>
<keyword evidence="3" id="KW-1185">Reference proteome</keyword>
<dbReference type="OrthoDB" id="162531at2"/>
<dbReference type="Proteomes" id="UP000290365">
    <property type="component" value="Chromosome"/>
</dbReference>
<dbReference type="InterPro" id="IPR039422">
    <property type="entry name" value="MarR/SlyA-like"/>
</dbReference>
<evidence type="ECO:0000259" key="1">
    <source>
        <dbReference type="SMART" id="SM00347"/>
    </source>
</evidence>
<dbReference type="GO" id="GO:0003700">
    <property type="term" value="F:DNA-binding transcription factor activity"/>
    <property type="evidence" value="ECO:0007669"/>
    <property type="project" value="InterPro"/>
</dbReference>
<accession>A0A4V0YYA7</accession>
<dbReference type="RefSeq" id="WP_129886159.1">
    <property type="nucleotide sequence ID" value="NZ_CP035758.1"/>
</dbReference>
<dbReference type="Pfam" id="PF01047">
    <property type="entry name" value="MarR"/>
    <property type="match status" value="1"/>
</dbReference>
<dbReference type="GO" id="GO:0006950">
    <property type="term" value="P:response to stress"/>
    <property type="evidence" value="ECO:0007669"/>
    <property type="project" value="TreeGrafter"/>
</dbReference>
<reference evidence="2 3" key="1">
    <citation type="submission" date="2019-01" db="EMBL/GenBank/DDBJ databases">
        <title>Ktedonosporobacter rubrisoli SCAWS-G2.</title>
        <authorList>
            <person name="Huang Y."/>
            <person name="Yan B."/>
        </authorList>
    </citation>
    <scope>NUCLEOTIDE SEQUENCE [LARGE SCALE GENOMIC DNA]</scope>
    <source>
        <strain evidence="2 3">SCAWS-G2</strain>
    </source>
</reference>
<dbReference type="InterPro" id="IPR000835">
    <property type="entry name" value="HTH_MarR-typ"/>
</dbReference>
<dbReference type="PANTHER" id="PTHR33164:SF106">
    <property type="entry name" value="TRANSCRIPTIONAL REGULATORY PROTEIN"/>
    <property type="match status" value="1"/>
</dbReference>
<dbReference type="InterPro" id="IPR036390">
    <property type="entry name" value="WH_DNA-bd_sf"/>
</dbReference>
<proteinExistence type="predicted"/>
<evidence type="ECO:0000313" key="2">
    <source>
        <dbReference type="EMBL" id="QBD75561.1"/>
    </source>
</evidence>
<dbReference type="Gene3D" id="1.10.10.10">
    <property type="entry name" value="Winged helix-like DNA-binding domain superfamily/Winged helix DNA-binding domain"/>
    <property type="match status" value="1"/>
</dbReference>
<sequence>MSRAIPGDRSHILTQLQQTLHRNSNLSVLFAQLLAKKLSIYPTDMECLGFLLLKPTEAIAGDLAALTGLTTGAITGVIDRLEKAGFIQRERDVKDRRKVFVLPNIERIGQEIAPLYQSLLDAFDALYEHYTNAELAAILDFNQRSETILRSEIEKVRDTQ</sequence>
<dbReference type="SUPFAM" id="SSF46785">
    <property type="entry name" value="Winged helix' DNA-binding domain"/>
    <property type="match status" value="1"/>
</dbReference>
<dbReference type="AlphaFoldDB" id="A0A4V0YYA7"/>
<feature type="domain" description="HTH marR-type" evidence="1">
    <location>
        <begin position="33"/>
        <end position="128"/>
    </location>
</feature>